<reference evidence="5" key="3">
    <citation type="journal article" date="2014" name="Nature">
        <title>Elephant shark genome provides unique insights into gnathostome evolution.</title>
        <authorList>
            <consortium name="International Elephant Shark Genome Sequencing Consortium"/>
            <person name="Venkatesh B."/>
            <person name="Lee A.P."/>
            <person name="Ravi V."/>
            <person name="Maurya A.K."/>
            <person name="Lian M.M."/>
            <person name="Swann J.B."/>
            <person name="Ohta Y."/>
            <person name="Flajnik M.F."/>
            <person name="Sutoh Y."/>
            <person name="Kasahara M."/>
            <person name="Hoon S."/>
            <person name="Gangu V."/>
            <person name="Roy S.W."/>
            <person name="Irimia M."/>
            <person name="Korzh V."/>
            <person name="Kondrychyn I."/>
            <person name="Lim Z.W."/>
            <person name="Tay B.H."/>
            <person name="Tohari S."/>
            <person name="Kong K.W."/>
            <person name="Ho S."/>
            <person name="Lorente-Galdos B."/>
            <person name="Quilez J."/>
            <person name="Marques-Bonet T."/>
            <person name="Raney B.J."/>
            <person name="Ingham P.W."/>
            <person name="Tay A."/>
            <person name="Hillier L.W."/>
            <person name="Minx P."/>
            <person name="Boehm T."/>
            <person name="Wilson R.K."/>
            <person name="Brenner S."/>
            <person name="Warren W.C."/>
        </authorList>
    </citation>
    <scope>NUCLEOTIDE SEQUENCE [LARGE SCALE GENOMIC DNA]</scope>
</reference>
<evidence type="ECO:0000313" key="5">
    <source>
        <dbReference type="Proteomes" id="UP000314986"/>
    </source>
</evidence>
<accession>A0A4W3IA40</accession>
<dbReference type="GO" id="GO:0005737">
    <property type="term" value="C:cytoplasm"/>
    <property type="evidence" value="ECO:0007669"/>
    <property type="project" value="UniProtKB-SubCell"/>
</dbReference>
<name>A0A4W3IA40_CALMI</name>
<keyword evidence="3" id="KW-0677">Repeat</keyword>
<evidence type="ECO:0000256" key="1">
    <source>
        <dbReference type="ARBA" id="ARBA00004496"/>
    </source>
</evidence>
<dbReference type="AlphaFoldDB" id="A0A4W3IA40"/>
<dbReference type="SUPFAM" id="SSF52047">
    <property type="entry name" value="RNI-like"/>
    <property type="match status" value="2"/>
</dbReference>
<reference evidence="5" key="1">
    <citation type="journal article" date="2006" name="Science">
        <title>Ancient noncoding elements conserved in the human genome.</title>
        <authorList>
            <person name="Venkatesh B."/>
            <person name="Kirkness E.F."/>
            <person name="Loh Y.H."/>
            <person name="Halpern A.L."/>
            <person name="Lee A.P."/>
            <person name="Johnson J."/>
            <person name="Dandona N."/>
            <person name="Viswanathan L.D."/>
            <person name="Tay A."/>
            <person name="Venter J.C."/>
            <person name="Strausberg R.L."/>
            <person name="Brenner S."/>
        </authorList>
    </citation>
    <scope>NUCLEOTIDE SEQUENCE [LARGE SCALE GENOMIC DNA]</scope>
</reference>
<dbReference type="PANTHER" id="PTHR45690">
    <property type="entry name" value="NACHT, LRR AND PYD DOMAINS-CONTAINING PROTEIN 12"/>
    <property type="match status" value="1"/>
</dbReference>
<dbReference type="STRING" id="7868.ENSCMIP00000027009"/>
<reference evidence="4" key="5">
    <citation type="submission" date="2025-09" db="UniProtKB">
        <authorList>
            <consortium name="Ensembl"/>
        </authorList>
    </citation>
    <scope>IDENTIFICATION</scope>
</reference>
<dbReference type="Gene3D" id="3.80.10.10">
    <property type="entry name" value="Ribonuclease Inhibitor"/>
    <property type="match status" value="4"/>
</dbReference>
<keyword evidence="5" id="KW-1185">Reference proteome</keyword>
<organism evidence="4 5">
    <name type="scientific">Callorhinchus milii</name>
    <name type="common">Ghost shark</name>
    <dbReference type="NCBI Taxonomy" id="7868"/>
    <lineage>
        <taxon>Eukaryota</taxon>
        <taxon>Metazoa</taxon>
        <taxon>Chordata</taxon>
        <taxon>Craniata</taxon>
        <taxon>Vertebrata</taxon>
        <taxon>Chondrichthyes</taxon>
        <taxon>Holocephali</taxon>
        <taxon>Chimaeriformes</taxon>
        <taxon>Callorhinchidae</taxon>
        <taxon>Callorhinchus</taxon>
    </lineage>
</organism>
<dbReference type="InterPro" id="IPR032675">
    <property type="entry name" value="LRR_dom_sf"/>
</dbReference>
<dbReference type="PANTHER" id="PTHR45690:SF19">
    <property type="entry name" value="NACHT, LRR AND PYD DOMAINS-CONTAINING PROTEIN 3"/>
    <property type="match status" value="1"/>
</dbReference>
<evidence type="ECO:0000313" key="4">
    <source>
        <dbReference type="Ensembl" id="ENSCMIP00000027009.1"/>
    </source>
</evidence>
<dbReference type="SMART" id="SM00367">
    <property type="entry name" value="LRR_CC"/>
    <property type="match status" value="6"/>
</dbReference>
<dbReference type="Pfam" id="PF13516">
    <property type="entry name" value="LRR_6"/>
    <property type="match status" value="5"/>
</dbReference>
<dbReference type="Proteomes" id="UP000314986">
    <property type="component" value="Unassembled WGS sequence"/>
</dbReference>
<reference evidence="4" key="4">
    <citation type="submission" date="2025-08" db="UniProtKB">
        <authorList>
            <consortium name="Ensembl"/>
        </authorList>
    </citation>
    <scope>IDENTIFICATION</scope>
</reference>
<sequence>MMSLKKIDLGRNNITDRGILIITKAMNICSSIVDINIRDYGNTATINFSSGFNKSDLHRLSVSPSSPPENKADERAFLRLSLVNCMLTFACMHKLGLILLSYPRLAELDLSGNELKDRGFRVFLKILPNLSISKFINLSNNGISETAALHLLRSIKLCPRIAEVRVSLKNFQTVFINFAEDHEGTDDRDGRSSAGNPKARPCCLTTLSLTNCYFQLKQLEELVCALDHCRALRELDLSNNSLGDKGIKKLVDLLPNLHVSSLINISNNSITLGGVLYLIKYMKKSEDVLEIAMSLKKNGRGLLKFHRSCRERESGGSSDLLSREAKIGNLDSPMPKKISLEECKMDDQNMENLCTVINGCRGLTELDLSNNGLNDEVLTKLLNYLPDLQDLKILSFSERHISSDTVLLLASSLNICEEVVEVEVRSSRKALIRLSKRGDSYSDGAFYFPHTIPEELSPTFSPHPRFQENGKKLSVPQPRFLSVKDCELDKSNVRDLLLILAECKDLCRVDLSCNSLGDEGLRCLRDFIPKLNILKLLDISRNEISPTGVLYLVESLNTCRSVAEVEVSLASNGKFLIKFEKRHEKRTCRDGSEYKAAQPTSNWEKEGPDRDVCRRIRWVYSLFFEPYKFTAQKKAI</sequence>
<protein>
    <submittedName>
        <fullName evidence="4">Uncharacterized protein</fullName>
    </submittedName>
</protein>
<dbReference type="SMART" id="SM00368">
    <property type="entry name" value="LRR_RI"/>
    <property type="match status" value="6"/>
</dbReference>
<dbReference type="InterPro" id="IPR006553">
    <property type="entry name" value="Leu-rich_rpt_Cys-con_subtyp"/>
</dbReference>
<reference evidence="5" key="2">
    <citation type="journal article" date="2007" name="PLoS Biol.">
        <title>Survey sequencing and comparative analysis of the elephant shark (Callorhinchus milii) genome.</title>
        <authorList>
            <person name="Venkatesh B."/>
            <person name="Kirkness E.F."/>
            <person name="Loh Y.H."/>
            <person name="Halpern A.L."/>
            <person name="Lee A.P."/>
            <person name="Johnson J."/>
            <person name="Dandona N."/>
            <person name="Viswanathan L.D."/>
            <person name="Tay A."/>
            <person name="Venter J.C."/>
            <person name="Strausberg R.L."/>
            <person name="Brenner S."/>
        </authorList>
    </citation>
    <scope>NUCLEOTIDE SEQUENCE [LARGE SCALE GENOMIC DNA]</scope>
</reference>
<evidence type="ECO:0000256" key="3">
    <source>
        <dbReference type="ARBA" id="ARBA00022737"/>
    </source>
</evidence>
<keyword evidence="2" id="KW-0963">Cytoplasm</keyword>
<evidence type="ECO:0000256" key="2">
    <source>
        <dbReference type="ARBA" id="ARBA00022490"/>
    </source>
</evidence>
<dbReference type="InterPro" id="IPR001611">
    <property type="entry name" value="Leu-rich_rpt"/>
</dbReference>
<dbReference type="OMA" id="NNTICER"/>
<comment type="subcellular location">
    <subcellularLocation>
        <location evidence="1">Cytoplasm</location>
    </subcellularLocation>
</comment>
<dbReference type="Ensembl" id="ENSCMIT00000027441.1">
    <property type="protein sequence ID" value="ENSCMIP00000027009.1"/>
    <property type="gene ID" value="ENSCMIG00000011781.1"/>
</dbReference>
<proteinExistence type="predicted"/>
<dbReference type="InterPro" id="IPR050637">
    <property type="entry name" value="NLRP_innate_immun_reg"/>
</dbReference>
<dbReference type="InParanoid" id="A0A4W3IA40"/>